<dbReference type="InterPro" id="IPR026838">
    <property type="entry name" value="YheC/D"/>
</dbReference>
<evidence type="ECO:0000313" key="1">
    <source>
        <dbReference type="EMBL" id="SFK46570.1"/>
    </source>
</evidence>
<dbReference type="SUPFAM" id="SSF56059">
    <property type="entry name" value="Glutathione synthetase ATP-binding domain-like"/>
    <property type="match status" value="1"/>
</dbReference>
<comment type="caution">
    <text evidence="1">The sequence shown here is derived from an EMBL/GenBank/DDBJ whole genome shotgun (WGS) entry which is preliminary data.</text>
</comment>
<accession>A0A1I3ZRQ1</accession>
<protein>
    <submittedName>
        <fullName evidence="1">YheC/D like ATP-grasp</fullName>
    </submittedName>
</protein>
<reference evidence="1 2" key="1">
    <citation type="submission" date="2016-10" db="EMBL/GenBank/DDBJ databases">
        <authorList>
            <person name="Varghese N."/>
            <person name="Submissions S."/>
        </authorList>
    </citation>
    <scope>NUCLEOTIDE SEQUENCE [LARGE SCALE GENOMIC DNA]</scope>
    <source>
        <strain evidence="1 2">DSM 16392</strain>
    </source>
</reference>
<gene>
    <name evidence="1" type="ORF">SAMN04488518_105227</name>
</gene>
<organism evidence="1 2">
    <name type="scientific">Pseudovibrio ascidiaceicola</name>
    <dbReference type="NCBI Taxonomy" id="285279"/>
    <lineage>
        <taxon>Bacteria</taxon>
        <taxon>Pseudomonadati</taxon>
        <taxon>Pseudomonadota</taxon>
        <taxon>Alphaproteobacteria</taxon>
        <taxon>Hyphomicrobiales</taxon>
        <taxon>Stappiaceae</taxon>
        <taxon>Pseudovibrio</taxon>
    </lineage>
</organism>
<dbReference type="Pfam" id="PF14398">
    <property type="entry name" value="ATPgrasp_YheCD"/>
    <property type="match status" value="1"/>
</dbReference>
<dbReference type="Proteomes" id="UP000199598">
    <property type="component" value="Unassembled WGS sequence"/>
</dbReference>
<dbReference type="EMBL" id="FOSK01000005">
    <property type="protein sequence ID" value="SFK46570.1"/>
    <property type="molecule type" value="Genomic_DNA"/>
</dbReference>
<proteinExistence type="predicted"/>
<evidence type="ECO:0000313" key="2">
    <source>
        <dbReference type="Proteomes" id="UP000199598"/>
    </source>
</evidence>
<dbReference type="RefSeq" id="WP_093519525.1">
    <property type="nucleotide sequence ID" value="NZ_FOSK01000005.1"/>
</dbReference>
<name>A0A1I3ZRQ1_9HYPH</name>
<keyword evidence="2" id="KW-1185">Reference proteome</keyword>
<sequence length="446" mass="49654">MVSAVKLHLYRVSSSSSEVVFSKGALQKIGATAGEHLSFKIGACHRFSARTAVNTERRSALGLPADVFDELGLALIDGLHVRREGDTIHIGPTIGIMGAGKFDPERRHQQDMLKYAETCGYIAFLFSPEDYNWATNTITGETMPGHRQPGLPLPAAIYNRIHTRDEEHKLRVEAVKNRMRALGSHIYNPGFFDKWEVHEHLMQGQKLRKYLPETHRAPTPPLLKKILGRHNSAYLKPVDGRGGKLLMRLSKHDKGYRLQWLTDLSCPHADFMLLEDAFEFAFSHTTLDQYLVQQSLDFSSFDGRSVDCRVQMQKDISGTWRCLMIGPRVCAHGCISSHFSQGADVINPDDYFTNAFGKKAEAVKAAVEECGFAIAHRMDAYHTSPIGELGLDIGVDKTGCPKLLEINAKPGRMIFLDPSHAEARVTTLEASIDYGAFLSGFGEEPE</sequence>